<dbReference type="SUPFAM" id="SSF53474">
    <property type="entry name" value="alpha/beta-Hydrolases"/>
    <property type="match status" value="1"/>
</dbReference>
<dbReference type="EMBL" id="BMTU01000010">
    <property type="protein sequence ID" value="GGQ95202.1"/>
    <property type="molecule type" value="Genomic_DNA"/>
</dbReference>
<sequence length="257" mass="27140">MSREPAAGAVRGTAVAVPTEDGTADAYLTRPAGGGPRPAVLFYTDAFGLRPAVRAMADRLAAAGYTVLVPNVFYRRGPAPVAELPAFIDDASRGRLLRRLMPVMRQLTPGRAEQDAGAYLRWLADCPEAAGGPVAVTGYCMGAALSLRTAGARPERVAAAAGFHGGRLASDAPDSPHLLAGRITAEVCFGHADRDPSLPPEQIERLERALTDAGVRHRCEVYTGAGHGFTQSDTAAYDKEADERHWAALLGLLERAL</sequence>
<accession>A0A918EZZ5</accession>
<comment type="caution">
    <text evidence="2">The sequence shown here is derived from an EMBL/GenBank/DDBJ whole genome shotgun (WGS) entry which is preliminary data.</text>
</comment>
<dbReference type="Proteomes" id="UP000656732">
    <property type="component" value="Unassembled WGS sequence"/>
</dbReference>
<dbReference type="RefSeq" id="WP_189560120.1">
    <property type="nucleotide sequence ID" value="NZ_BMTE01000003.1"/>
</dbReference>
<proteinExistence type="predicted"/>
<dbReference type="PANTHER" id="PTHR46623">
    <property type="entry name" value="CARBOXYMETHYLENEBUTENOLIDASE-RELATED"/>
    <property type="match status" value="1"/>
</dbReference>
<name>A0A918EZZ5_9ACTN</name>
<reference evidence="2" key="2">
    <citation type="submission" date="2020-09" db="EMBL/GenBank/DDBJ databases">
        <authorList>
            <person name="Sun Q."/>
            <person name="Ohkuma M."/>
        </authorList>
    </citation>
    <scope>NUCLEOTIDE SEQUENCE</scope>
    <source>
        <strain evidence="2">JCM 4403</strain>
    </source>
</reference>
<keyword evidence="2" id="KW-0378">Hydrolase</keyword>
<evidence type="ECO:0000313" key="2">
    <source>
        <dbReference type="EMBL" id="GGQ95202.1"/>
    </source>
</evidence>
<gene>
    <name evidence="2" type="ORF">GCM10010280_48640</name>
</gene>
<protein>
    <submittedName>
        <fullName evidence="2">Hydrolase</fullName>
    </submittedName>
</protein>
<keyword evidence="3" id="KW-1185">Reference proteome</keyword>
<dbReference type="Gene3D" id="3.40.50.1820">
    <property type="entry name" value="alpha/beta hydrolase"/>
    <property type="match status" value="1"/>
</dbReference>
<dbReference type="PANTHER" id="PTHR46623:SF10">
    <property type="entry name" value="CARBOXYMETHYLENEBUTENOLIDASE HOMOLOG"/>
    <property type="match status" value="1"/>
</dbReference>
<dbReference type="InterPro" id="IPR029058">
    <property type="entry name" value="AB_hydrolase_fold"/>
</dbReference>
<dbReference type="AlphaFoldDB" id="A0A918EZZ5"/>
<reference evidence="2" key="1">
    <citation type="journal article" date="2014" name="Int. J. Syst. Evol. Microbiol.">
        <title>Complete genome sequence of Corynebacterium casei LMG S-19264T (=DSM 44701T), isolated from a smear-ripened cheese.</title>
        <authorList>
            <consortium name="US DOE Joint Genome Institute (JGI-PGF)"/>
            <person name="Walter F."/>
            <person name="Albersmeier A."/>
            <person name="Kalinowski J."/>
            <person name="Ruckert C."/>
        </authorList>
    </citation>
    <scope>NUCLEOTIDE SEQUENCE</scope>
    <source>
        <strain evidence="2">JCM 4403</strain>
    </source>
</reference>
<organism evidence="2 3">
    <name type="scientific">Streptomyces pilosus</name>
    <dbReference type="NCBI Taxonomy" id="28893"/>
    <lineage>
        <taxon>Bacteria</taxon>
        <taxon>Bacillati</taxon>
        <taxon>Actinomycetota</taxon>
        <taxon>Actinomycetes</taxon>
        <taxon>Kitasatosporales</taxon>
        <taxon>Streptomycetaceae</taxon>
        <taxon>Streptomyces</taxon>
    </lineage>
</organism>
<dbReference type="GO" id="GO:0016787">
    <property type="term" value="F:hydrolase activity"/>
    <property type="evidence" value="ECO:0007669"/>
    <property type="project" value="UniProtKB-KW"/>
</dbReference>
<dbReference type="Pfam" id="PF01738">
    <property type="entry name" value="DLH"/>
    <property type="match status" value="1"/>
</dbReference>
<evidence type="ECO:0000313" key="3">
    <source>
        <dbReference type="Proteomes" id="UP000656732"/>
    </source>
</evidence>
<evidence type="ECO:0000259" key="1">
    <source>
        <dbReference type="Pfam" id="PF01738"/>
    </source>
</evidence>
<dbReference type="InterPro" id="IPR051049">
    <property type="entry name" value="Dienelactone_hydrolase-like"/>
</dbReference>
<feature type="domain" description="Dienelactone hydrolase" evidence="1">
    <location>
        <begin position="25"/>
        <end position="255"/>
    </location>
</feature>
<dbReference type="InterPro" id="IPR002925">
    <property type="entry name" value="Dienelactn_hydro"/>
</dbReference>